<sequence>MRRMLTAKRAYVVASKHLETNERLGSRPEILRGKKRGARVNLLPRDLDCGEEPHDLLPPVLRDDGEDVVT</sequence>
<dbReference type="EMBL" id="KN275957">
    <property type="protein sequence ID" value="KGM92645.1"/>
    <property type="molecule type" value="Genomic_DNA"/>
</dbReference>
<dbReference type="Proteomes" id="UP000001628">
    <property type="component" value="Unassembled WGS sequence"/>
</dbReference>
<proteinExistence type="predicted"/>
<evidence type="ECO:0000313" key="2">
    <source>
        <dbReference type="EMBL" id="KGM92645.1"/>
    </source>
</evidence>
<gene>
    <name evidence="2" type="ORF">PADG_11097</name>
</gene>
<dbReference type="InParanoid" id="A0A0A0HZ66"/>
<feature type="region of interest" description="Disordered" evidence="1">
    <location>
        <begin position="51"/>
        <end position="70"/>
    </location>
</feature>
<dbReference type="KEGG" id="pbn:PADG_11097"/>
<evidence type="ECO:0000313" key="3">
    <source>
        <dbReference type="Proteomes" id="UP000001628"/>
    </source>
</evidence>
<protein>
    <submittedName>
        <fullName evidence="2">Uncharacterized protein</fullName>
    </submittedName>
</protein>
<dbReference type="VEuPathDB" id="FungiDB:PADG_11097"/>
<dbReference type="GeneID" id="22586994"/>
<dbReference type="AlphaFoldDB" id="A0A0A0HZ66"/>
<organism evidence="2 3">
    <name type="scientific">Paracoccidioides brasiliensis (strain Pb18)</name>
    <dbReference type="NCBI Taxonomy" id="502780"/>
    <lineage>
        <taxon>Eukaryota</taxon>
        <taxon>Fungi</taxon>
        <taxon>Dikarya</taxon>
        <taxon>Ascomycota</taxon>
        <taxon>Pezizomycotina</taxon>
        <taxon>Eurotiomycetes</taxon>
        <taxon>Eurotiomycetidae</taxon>
        <taxon>Onygenales</taxon>
        <taxon>Ajellomycetaceae</taxon>
        <taxon>Paracoccidioides</taxon>
    </lineage>
</organism>
<dbReference type="HOGENOM" id="CLU_2758490_0_0_1"/>
<reference evidence="2 3" key="1">
    <citation type="journal article" date="2011" name="PLoS Genet.">
        <title>Comparative genomic analysis of human fungal pathogens causing paracoccidioidomycosis.</title>
        <authorList>
            <person name="Desjardins C.A."/>
            <person name="Champion M.D."/>
            <person name="Holder J.W."/>
            <person name="Muszewska A."/>
            <person name="Goldberg J."/>
            <person name="Bailao A.M."/>
            <person name="Brigido M.M."/>
            <person name="Ferreira M.E."/>
            <person name="Garcia A.M."/>
            <person name="Grynberg M."/>
            <person name="Gujja S."/>
            <person name="Heiman D.I."/>
            <person name="Henn M.R."/>
            <person name="Kodira C.D."/>
            <person name="Leon-Narvaez H."/>
            <person name="Longo L.V."/>
            <person name="Ma L.J."/>
            <person name="Malavazi I."/>
            <person name="Matsuo A.L."/>
            <person name="Morais F.V."/>
            <person name="Pereira M."/>
            <person name="Rodriguez-Brito S."/>
            <person name="Sakthikumar S."/>
            <person name="Salem-Izacc S.M."/>
            <person name="Sykes S.M."/>
            <person name="Teixeira M.M."/>
            <person name="Vallejo M.C."/>
            <person name="Walter M.E."/>
            <person name="Yandava C."/>
            <person name="Young S."/>
            <person name="Zeng Q."/>
            <person name="Zucker J."/>
            <person name="Felipe M.S."/>
            <person name="Goldman G.H."/>
            <person name="Haas B.J."/>
            <person name="McEwen J.G."/>
            <person name="Nino-Vega G."/>
            <person name="Puccia R."/>
            <person name="San-Blas G."/>
            <person name="Soares C.M."/>
            <person name="Birren B.W."/>
            <person name="Cuomo C.A."/>
        </authorList>
    </citation>
    <scope>NUCLEOTIDE SEQUENCE [LARGE SCALE GENOMIC DNA]</scope>
    <source>
        <strain evidence="2 3">Pb18</strain>
    </source>
</reference>
<accession>A0A0A0HZ66</accession>
<name>A0A0A0HZ66_PARBD</name>
<evidence type="ECO:0000256" key="1">
    <source>
        <dbReference type="SAM" id="MobiDB-lite"/>
    </source>
</evidence>
<dbReference type="RefSeq" id="XP_010756698.1">
    <property type="nucleotide sequence ID" value="XM_010758396.1"/>
</dbReference>
<keyword evidence="3" id="KW-1185">Reference proteome</keyword>